<proteinExistence type="predicted"/>
<dbReference type="GO" id="GO:0016853">
    <property type="term" value="F:isomerase activity"/>
    <property type="evidence" value="ECO:0007669"/>
    <property type="project" value="UniProtKB-KW"/>
</dbReference>
<dbReference type="OrthoDB" id="9815124at2"/>
<accession>A0A518CGZ0</accession>
<feature type="domain" description="Xylose isomerase-like TIM barrel" evidence="1">
    <location>
        <begin position="48"/>
        <end position="267"/>
    </location>
</feature>
<dbReference type="SUPFAM" id="SSF51658">
    <property type="entry name" value="Xylose isomerase-like"/>
    <property type="match status" value="1"/>
</dbReference>
<evidence type="ECO:0000313" key="3">
    <source>
        <dbReference type="Proteomes" id="UP000317178"/>
    </source>
</evidence>
<evidence type="ECO:0000313" key="2">
    <source>
        <dbReference type="EMBL" id="QDU78492.1"/>
    </source>
</evidence>
<keyword evidence="3" id="KW-1185">Reference proteome</keyword>
<organism evidence="2 3">
    <name type="scientific">Polystyrenella longa</name>
    <dbReference type="NCBI Taxonomy" id="2528007"/>
    <lineage>
        <taxon>Bacteria</taxon>
        <taxon>Pseudomonadati</taxon>
        <taxon>Planctomycetota</taxon>
        <taxon>Planctomycetia</taxon>
        <taxon>Planctomycetales</taxon>
        <taxon>Planctomycetaceae</taxon>
        <taxon>Polystyrenella</taxon>
    </lineage>
</organism>
<dbReference type="Proteomes" id="UP000317178">
    <property type="component" value="Chromosome"/>
</dbReference>
<protein>
    <submittedName>
        <fullName evidence="2">Xylose isomerase-like TIM barrel</fullName>
    </submittedName>
</protein>
<dbReference type="EMBL" id="CP036281">
    <property type="protein sequence ID" value="QDU78492.1"/>
    <property type="molecule type" value="Genomic_DNA"/>
</dbReference>
<dbReference type="InterPro" id="IPR050312">
    <property type="entry name" value="IolE/XylAMocC-like"/>
</dbReference>
<dbReference type="Pfam" id="PF01261">
    <property type="entry name" value="AP_endonuc_2"/>
    <property type="match status" value="1"/>
</dbReference>
<dbReference type="RefSeq" id="WP_144992298.1">
    <property type="nucleotide sequence ID" value="NZ_CP036281.1"/>
</dbReference>
<keyword evidence="2" id="KW-0413">Isomerase</keyword>
<gene>
    <name evidence="2" type="ORF">Pla110_01960</name>
</gene>
<dbReference type="AlphaFoldDB" id="A0A518CGZ0"/>
<dbReference type="InterPro" id="IPR013022">
    <property type="entry name" value="Xyl_isomerase-like_TIM-brl"/>
</dbReference>
<sequence length="339" mass="37779">MADKPKVIISAFADEAANRKTAIEQMVALSAIGLKYYSPRFIDVFGDGNVKHVVELNKKELTELKKLHAEFGMSVTSIGARVGKIKLLDIDDGSHNVYVPFDKYLKGEVASTIKVAKELDCKLIRGFSFYHPRGTDPRDHIPLAVVQLRKIVDLCAAEGIVYGLEIEPNLIGETGPLLAELCREVNHPNIVCIYDGGNVAAQNKRPDVVFDEYVAMRKYMGWMHIKDYKIDPKLTWDGAVDEERLKNFVPANEGDAGHEQVLRDLRDHVTKLDRKMKKLGAPGFFLETEPHLKGGGQFGGFSGPDGMGVAVRALCSVLDYVGIDYDLRDFNDIRELRGF</sequence>
<dbReference type="KEGG" id="plon:Pla110_01960"/>
<dbReference type="PANTHER" id="PTHR12110:SF53">
    <property type="entry name" value="BLR5974 PROTEIN"/>
    <property type="match status" value="1"/>
</dbReference>
<dbReference type="InterPro" id="IPR036237">
    <property type="entry name" value="Xyl_isomerase-like_sf"/>
</dbReference>
<reference evidence="2 3" key="1">
    <citation type="submission" date="2019-02" db="EMBL/GenBank/DDBJ databases">
        <title>Deep-cultivation of Planctomycetes and their phenomic and genomic characterization uncovers novel biology.</title>
        <authorList>
            <person name="Wiegand S."/>
            <person name="Jogler M."/>
            <person name="Boedeker C."/>
            <person name="Pinto D."/>
            <person name="Vollmers J."/>
            <person name="Rivas-Marin E."/>
            <person name="Kohn T."/>
            <person name="Peeters S.H."/>
            <person name="Heuer A."/>
            <person name="Rast P."/>
            <person name="Oberbeckmann S."/>
            <person name="Bunk B."/>
            <person name="Jeske O."/>
            <person name="Meyerdierks A."/>
            <person name="Storesund J.E."/>
            <person name="Kallscheuer N."/>
            <person name="Luecker S."/>
            <person name="Lage O.M."/>
            <person name="Pohl T."/>
            <person name="Merkel B.J."/>
            <person name="Hornburger P."/>
            <person name="Mueller R.-W."/>
            <person name="Bruemmer F."/>
            <person name="Labrenz M."/>
            <person name="Spormann A.M."/>
            <person name="Op den Camp H."/>
            <person name="Overmann J."/>
            <person name="Amann R."/>
            <person name="Jetten M.S.M."/>
            <person name="Mascher T."/>
            <person name="Medema M.H."/>
            <person name="Devos D.P."/>
            <person name="Kaster A.-K."/>
            <person name="Ovreas L."/>
            <person name="Rohde M."/>
            <person name="Galperin M.Y."/>
            <person name="Jogler C."/>
        </authorList>
    </citation>
    <scope>NUCLEOTIDE SEQUENCE [LARGE SCALE GENOMIC DNA]</scope>
    <source>
        <strain evidence="2 3">Pla110</strain>
    </source>
</reference>
<name>A0A518CGZ0_9PLAN</name>
<dbReference type="PANTHER" id="PTHR12110">
    <property type="entry name" value="HYDROXYPYRUVATE ISOMERASE"/>
    <property type="match status" value="1"/>
</dbReference>
<dbReference type="Gene3D" id="3.20.20.150">
    <property type="entry name" value="Divalent-metal-dependent TIM barrel enzymes"/>
    <property type="match status" value="1"/>
</dbReference>
<evidence type="ECO:0000259" key="1">
    <source>
        <dbReference type="Pfam" id="PF01261"/>
    </source>
</evidence>